<evidence type="ECO:0008006" key="3">
    <source>
        <dbReference type="Google" id="ProtNLM"/>
    </source>
</evidence>
<name>A0A8J3YBF6_9ACTN</name>
<reference evidence="1" key="1">
    <citation type="submission" date="2021-01" db="EMBL/GenBank/DDBJ databases">
        <title>Whole genome shotgun sequence of Spirilliplanes yamanashiensis NBRC 15828.</title>
        <authorList>
            <person name="Komaki H."/>
            <person name="Tamura T."/>
        </authorList>
    </citation>
    <scope>NUCLEOTIDE SEQUENCE</scope>
    <source>
        <strain evidence="1">NBRC 15828</strain>
    </source>
</reference>
<proteinExistence type="predicted"/>
<dbReference type="Gene3D" id="1.25.40.10">
    <property type="entry name" value="Tetratricopeptide repeat domain"/>
    <property type="match status" value="1"/>
</dbReference>
<dbReference type="InterPro" id="IPR011990">
    <property type="entry name" value="TPR-like_helical_dom_sf"/>
</dbReference>
<keyword evidence="2" id="KW-1185">Reference proteome</keyword>
<evidence type="ECO:0000313" key="2">
    <source>
        <dbReference type="Proteomes" id="UP000652013"/>
    </source>
</evidence>
<dbReference type="SUPFAM" id="SSF48452">
    <property type="entry name" value="TPR-like"/>
    <property type="match status" value="1"/>
</dbReference>
<gene>
    <name evidence="1" type="ORF">Sya03_48300</name>
</gene>
<dbReference type="EMBL" id="BOOY01000033">
    <property type="protein sequence ID" value="GIJ05478.1"/>
    <property type="molecule type" value="Genomic_DNA"/>
</dbReference>
<protein>
    <recommendedName>
        <fullName evidence="3">Tetratricopeptide repeat protein</fullName>
    </recommendedName>
</protein>
<dbReference type="Proteomes" id="UP000652013">
    <property type="component" value="Unassembled WGS sequence"/>
</dbReference>
<organism evidence="1 2">
    <name type="scientific">Spirilliplanes yamanashiensis</name>
    <dbReference type="NCBI Taxonomy" id="42233"/>
    <lineage>
        <taxon>Bacteria</taxon>
        <taxon>Bacillati</taxon>
        <taxon>Actinomycetota</taxon>
        <taxon>Actinomycetes</taxon>
        <taxon>Micromonosporales</taxon>
        <taxon>Micromonosporaceae</taxon>
        <taxon>Spirilliplanes</taxon>
    </lineage>
</organism>
<sequence>MAIGRSPHRDLVKSAYIAWDREDWAEAGRLLEQAVRAAPDQRGSERLWFDAALAYKFLRDWPKAYELGREAAARSRRGAEDPAFWNLGIAATALRDWATARDCWAGYGLDLPPGTGEITADLGPTCVRIDTRDGQEVVWAVRLCPARARVISVPFDPGRRFGEIVLHDGAPNGERVAGGRTHPVFDELLLFESSPTATLAATVTARTGDDLRAAAEAFQLAGFGAEPLDSADVLCRCCSEGTREVADRFGAGEQQLLVAAPEERAVRLLDAWAAADPAARSWRDLHPAT</sequence>
<evidence type="ECO:0000313" key="1">
    <source>
        <dbReference type="EMBL" id="GIJ05478.1"/>
    </source>
</evidence>
<accession>A0A8J3YBF6</accession>
<dbReference type="AlphaFoldDB" id="A0A8J3YBF6"/>
<dbReference type="RefSeq" id="WP_203940687.1">
    <property type="nucleotide sequence ID" value="NZ_BAAAGJ010000005.1"/>
</dbReference>
<comment type="caution">
    <text evidence="1">The sequence shown here is derived from an EMBL/GenBank/DDBJ whole genome shotgun (WGS) entry which is preliminary data.</text>
</comment>